<accession>A0A382VQ39</accession>
<protein>
    <submittedName>
        <fullName evidence="1">Uncharacterized protein</fullName>
    </submittedName>
</protein>
<proteinExistence type="predicted"/>
<dbReference type="AlphaFoldDB" id="A0A382VQ39"/>
<name>A0A382VQ39_9ZZZZ</name>
<organism evidence="1">
    <name type="scientific">marine metagenome</name>
    <dbReference type="NCBI Taxonomy" id="408172"/>
    <lineage>
        <taxon>unclassified sequences</taxon>
        <taxon>metagenomes</taxon>
        <taxon>ecological metagenomes</taxon>
    </lineage>
</organism>
<dbReference type="EMBL" id="UINC01153333">
    <property type="protein sequence ID" value="SVD47998.1"/>
    <property type="molecule type" value="Genomic_DNA"/>
</dbReference>
<gene>
    <name evidence="1" type="ORF">METZ01_LOCUS400852</name>
</gene>
<reference evidence="1" key="1">
    <citation type="submission" date="2018-05" db="EMBL/GenBank/DDBJ databases">
        <authorList>
            <person name="Lanie J.A."/>
            <person name="Ng W.-L."/>
            <person name="Kazmierczak K.M."/>
            <person name="Andrzejewski T.M."/>
            <person name="Davidsen T.M."/>
            <person name="Wayne K.J."/>
            <person name="Tettelin H."/>
            <person name="Glass J.I."/>
            <person name="Rusch D."/>
            <person name="Podicherti R."/>
            <person name="Tsui H.-C.T."/>
            <person name="Winkler M.E."/>
        </authorList>
    </citation>
    <scope>NUCLEOTIDE SEQUENCE</scope>
</reference>
<evidence type="ECO:0000313" key="1">
    <source>
        <dbReference type="EMBL" id="SVD47998.1"/>
    </source>
</evidence>
<sequence>MRKLTTAPDGVSPFDKEGVALINLGEGATEEELAIEETRLVQEWEDAQYQRERVYPSIGDQLDMIFHAGKGGDEFQVAIQAVKDKYPK</sequence>